<dbReference type="RefSeq" id="WP_316005061.1">
    <property type="nucleotide sequence ID" value="NZ_JAWDIT010000005.1"/>
</dbReference>
<evidence type="ECO:0000259" key="1">
    <source>
        <dbReference type="Pfam" id="PF04480"/>
    </source>
</evidence>
<sequence length="216" mass="23875">MPLPIPHDDLLHVSAIPPAREPRTAGIVGHRVSMPPDGVTLLNDLPIATRVETWAQLGTMLRREDLVAAGDWALTQGESASDLHEAAGRAGRRGAVTLREAVELIRPGVESPRETLVRLLLVDAGLPEPRINWTLRTPEGVFVARLDLAYPDERVAVEYDGRQHADAEQFRRDADRWRAIAREGWTLIRVVAHHLDAPQRDVVAPVARALRAAEKP</sequence>
<dbReference type="InterPro" id="IPR007569">
    <property type="entry name" value="DUF559"/>
</dbReference>
<evidence type="ECO:0000313" key="3">
    <source>
        <dbReference type="Proteomes" id="UP001261125"/>
    </source>
</evidence>
<proteinExistence type="predicted"/>
<reference evidence="2 3" key="1">
    <citation type="submission" date="2023-09" db="EMBL/GenBank/DDBJ databases">
        <title>Microbacterium fusihabitans sp. nov., Microbacterium phycihabitans sp. nov., and Microbacterium cervinum sp. nov., isolated from dried seaweeds of beach.</title>
        <authorList>
            <person name="Lee S.D."/>
        </authorList>
    </citation>
    <scope>NUCLEOTIDE SEQUENCE [LARGE SCALE GENOMIC DNA]</scope>
    <source>
        <strain evidence="2 3">KSW2-29</strain>
    </source>
</reference>
<evidence type="ECO:0000313" key="2">
    <source>
        <dbReference type="EMBL" id="MDU0346817.1"/>
    </source>
</evidence>
<gene>
    <name evidence="2" type="ORF">RWH44_14040</name>
</gene>
<dbReference type="EMBL" id="JAWDIT010000005">
    <property type="protein sequence ID" value="MDU0346817.1"/>
    <property type="molecule type" value="Genomic_DNA"/>
</dbReference>
<feature type="domain" description="DUF559" evidence="1">
    <location>
        <begin position="147"/>
        <end position="210"/>
    </location>
</feature>
<accession>A0ABU3SPQ2</accession>
<organism evidence="2 3">
    <name type="scientific">Microbacterium phycohabitans</name>
    <dbReference type="NCBI Taxonomy" id="3075993"/>
    <lineage>
        <taxon>Bacteria</taxon>
        <taxon>Bacillati</taxon>
        <taxon>Actinomycetota</taxon>
        <taxon>Actinomycetes</taxon>
        <taxon>Micrococcales</taxon>
        <taxon>Microbacteriaceae</taxon>
        <taxon>Microbacterium</taxon>
    </lineage>
</organism>
<comment type="caution">
    <text evidence="2">The sequence shown here is derived from an EMBL/GenBank/DDBJ whole genome shotgun (WGS) entry which is preliminary data.</text>
</comment>
<dbReference type="Gene3D" id="3.40.960.10">
    <property type="entry name" value="VSR Endonuclease"/>
    <property type="match status" value="1"/>
</dbReference>
<dbReference type="SUPFAM" id="SSF52980">
    <property type="entry name" value="Restriction endonuclease-like"/>
    <property type="match status" value="1"/>
</dbReference>
<dbReference type="Proteomes" id="UP001261125">
    <property type="component" value="Unassembled WGS sequence"/>
</dbReference>
<protein>
    <submittedName>
        <fullName evidence="2">DUF559 domain-containing protein</fullName>
    </submittedName>
</protein>
<name>A0ABU3SPQ2_9MICO</name>
<dbReference type="Pfam" id="PF04480">
    <property type="entry name" value="DUF559"/>
    <property type="match status" value="1"/>
</dbReference>
<keyword evidence="3" id="KW-1185">Reference proteome</keyword>
<dbReference type="InterPro" id="IPR011335">
    <property type="entry name" value="Restrct_endonuc-II-like"/>
</dbReference>